<keyword evidence="2" id="KW-1185">Reference proteome</keyword>
<proteinExistence type="predicted"/>
<feature type="compositionally biased region" description="Basic and acidic residues" evidence="1">
    <location>
        <begin position="776"/>
        <end position="807"/>
    </location>
</feature>
<feature type="compositionally biased region" description="Basic and acidic residues" evidence="1">
    <location>
        <begin position="827"/>
        <end position="846"/>
    </location>
</feature>
<feature type="compositionally biased region" description="Basic and acidic residues" evidence="1">
    <location>
        <begin position="427"/>
        <end position="439"/>
    </location>
</feature>
<feature type="compositionally biased region" description="Polar residues" evidence="1">
    <location>
        <begin position="869"/>
        <end position="890"/>
    </location>
</feature>
<feature type="compositionally biased region" description="Basic and acidic residues" evidence="1">
    <location>
        <begin position="482"/>
        <end position="505"/>
    </location>
</feature>
<feature type="compositionally biased region" description="Low complexity" evidence="1">
    <location>
        <begin position="294"/>
        <end position="316"/>
    </location>
</feature>
<feature type="compositionally biased region" description="Basic and acidic residues" evidence="1">
    <location>
        <begin position="513"/>
        <end position="549"/>
    </location>
</feature>
<dbReference type="KEGG" id="bbel:109477840"/>
<dbReference type="AlphaFoldDB" id="A0A6P4YZY4"/>
<feature type="compositionally biased region" description="Basic and acidic residues" evidence="1">
    <location>
        <begin position="663"/>
        <end position="672"/>
    </location>
</feature>
<feature type="compositionally biased region" description="Polar residues" evidence="1">
    <location>
        <begin position="1"/>
        <end position="15"/>
    </location>
</feature>
<feature type="region of interest" description="Disordered" evidence="1">
    <location>
        <begin position="1"/>
        <end position="715"/>
    </location>
</feature>
<name>A0A6P4YZY4_BRABE</name>
<feature type="compositionally biased region" description="Polar residues" evidence="1">
    <location>
        <begin position="227"/>
        <end position="259"/>
    </location>
</feature>
<organism evidence="2 3">
    <name type="scientific">Branchiostoma belcheri</name>
    <name type="common">Amphioxus</name>
    <dbReference type="NCBI Taxonomy" id="7741"/>
    <lineage>
        <taxon>Eukaryota</taxon>
        <taxon>Metazoa</taxon>
        <taxon>Chordata</taxon>
        <taxon>Cephalochordata</taxon>
        <taxon>Leptocardii</taxon>
        <taxon>Amphioxiformes</taxon>
        <taxon>Branchiostomatidae</taxon>
        <taxon>Branchiostoma</taxon>
    </lineage>
</organism>
<protein>
    <submittedName>
        <fullName evidence="3">Serine/arginine repetitive matrix protein 1-like isoform X1</fullName>
    </submittedName>
</protein>
<feature type="compositionally biased region" description="Polar residues" evidence="1">
    <location>
        <begin position="182"/>
        <end position="194"/>
    </location>
</feature>
<sequence>MAGVLKQSSKNTNRWLESLFGLQERKKKKSVRKRKKRSSSPSSNESSPSQRRKQEDDQGTVAADDEFDFPNIEAHKLDTSVARGKAELSKRRSTKPRRKPTRQRSTSGNEDSNDFGFSIAPETKADNRQPAIANELNGSVDSLDREDVFNQNTVGAAVSPNRQPYAASASAERLPSPDWVTVSFTQGQEPQMSPTKPAGVSLTEPSPKASPNRSPRSSPIPAKGVSTEDQAQSSPAWTKINHSSSQESKGSLVKRQQSMPEPADDPVSPEWTTITHRHSVQERQTISSRVRGFALPGLASGGSSRSSSNKPSPASPEHFLQSPTAGSPQARPAASPTKTGVLIPGLEELESSPVKLKHTPTKEKLPSPPEEATVPSWAKDTQLKKVRTPEEMPPPEEPEEREGPWTKQAQLKKVESPPSKEDDEEMAKENEPPEQDWRARLKKSFKSGKDTKKEKTQEKAAPDWAKKAEEKTKRMQTMVETSAEREKASERAAPDWARQAEEKTKRVQTITELSKEKEVEKAAPDWAKQAEEKTKRVLDIAESSKDKQQDQTAPEWANRAKNMTARVKSNKVLVELETKKENTNTEANLPPLKQLARTPESNGELDTRNGDKAGSWFSETKLKKTRPGSGSGANATESSKSPSWIEQSRKKSQRCNALIETADPEKRLERKLSGSADEEPKAPFVREVSLRSRKNSDKSGGDSSPSELAQIPDWKVQLQKRKKELGAAADRQSWTTIEHPHLESLIEKQSRVSKSAENLLDNDREFVDLPHSSRIKPPESVEGEKTDSFAKEKVSRVKSCPVHDSEKNVNPVKKLFKQFSSYFSKAPEVRGDTGTKSHLEELKGRDSQVSSPPAEEPGWKQEIRRRRSQGQQGYTDPSELSDNSPITSVQMPPKSKEAEEPPPEPAWKRELSRRRREGRYQTQIITSDSKDSPDSPANWLQKLRSRPQSAAPTDSDESPDPDSPIHRPRSRPRPAGVDLTSNMQAEPVWKQEAERKRNRFQTALAENLS</sequence>
<feature type="compositionally biased region" description="Basic and acidic residues" evidence="1">
    <location>
        <begin position="574"/>
        <end position="583"/>
    </location>
</feature>
<feature type="compositionally biased region" description="Basic and acidic residues" evidence="1">
    <location>
        <begin position="73"/>
        <end position="90"/>
    </location>
</feature>
<gene>
    <name evidence="3" type="primary">LOC109477840</name>
</gene>
<evidence type="ECO:0000313" key="2">
    <source>
        <dbReference type="Proteomes" id="UP000515135"/>
    </source>
</evidence>
<accession>A0A6P4YZY4</accession>
<feature type="compositionally biased region" description="Polar residues" evidence="1">
    <location>
        <begin position="632"/>
        <end position="646"/>
    </location>
</feature>
<evidence type="ECO:0000256" key="1">
    <source>
        <dbReference type="SAM" id="MobiDB-lite"/>
    </source>
</evidence>
<feature type="compositionally biased region" description="Basic residues" evidence="1">
    <location>
        <begin position="25"/>
        <end position="38"/>
    </location>
</feature>
<dbReference type="RefSeq" id="XP_019634860.1">
    <property type="nucleotide sequence ID" value="XM_019779301.1"/>
</dbReference>
<dbReference type="Proteomes" id="UP000515135">
    <property type="component" value="Unplaced"/>
</dbReference>
<feature type="compositionally biased region" description="Basic and acidic residues" evidence="1">
    <location>
        <begin position="688"/>
        <end position="700"/>
    </location>
</feature>
<evidence type="ECO:0000313" key="3">
    <source>
        <dbReference type="RefSeq" id="XP_019634860.1"/>
    </source>
</evidence>
<feature type="compositionally biased region" description="Low complexity" evidence="1">
    <location>
        <begin position="39"/>
        <end position="49"/>
    </location>
</feature>
<feature type="compositionally biased region" description="Basic residues" evidence="1">
    <location>
        <begin position="91"/>
        <end position="102"/>
    </location>
</feature>
<feature type="compositionally biased region" description="Basic and acidic residues" evidence="1">
    <location>
        <begin position="381"/>
        <end position="390"/>
    </location>
</feature>
<feature type="compositionally biased region" description="Low complexity" evidence="1">
    <location>
        <begin position="205"/>
        <end position="222"/>
    </location>
</feature>
<feature type="region of interest" description="Disordered" evidence="1">
    <location>
        <begin position="823"/>
        <end position="995"/>
    </location>
</feature>
<dbReference type="OrthoDB" id="10049631at2759"/>
<dbReference type="GeneID" id="109477840"/>
<feature type="compositionally biased region" description="Basic and acidic residues" evidence="1">
    <location>
        <begin position="447"/>
        <end position="473"/>
    </location>
</feature>
<feature type="region of interest" description="Disordered" evidence="1">
    <location>
        <begin position="755"/>
        <end position="811"/>
    </location>
</feature>
<reference evidence="3" key="1">
    <citation type="submission" date="2025-08" db="UniProtKB">
        <authorList>
            <consortium name="RefSeq"/>
        </authorList>
    </citation>
    <scope>IDENTIFICATION</scope>
    <source>
        <tissue evidence="3">Gonad</tissue>
    </source>
</reference>